<dbReference type="PANTHER" id="PTHR11777">
    <property type="entry name" value="ALANYL-TRNA SYNTHETASE"/>
    <property type="match status" value="1"/>
</dbReference>
<evidence type="ECO:0000256" key="3">
    <source>
        <dbReference type="ARBA" id="ARBA00022598"/>
    </source>
</evidence>
<dbReference type="PRINTS" id="PR00980">
    <property type="entry name" value="TRNASYNTHALA"/>
</dbReference>
<dbReference type="PROSITE" id="PS50860">
    <property type="entry name" value="AA_TRNA_LIGASE_II_ALA"/>
    <property type="match status" value="1"/>
</dbReference>
<dbReference type="Proteomes" id="UP000178417">
    <property type="component" value="Unassembled WGS sequence"/>
</dbReference>
<dbReference type="InterPro" id="IPR009000">
    <property type="entry name" value="Transl_B-barrel_sf"/>
</dbReference>
<feature type="binding site" evidence="13">
    <location>
        <position position="637"/>
    </location>
    <ligand>
        <name>Zn(2+)</name>
        <dbReference type="ChEBI" id="CHEBI:29105"/>
    </ligand>
</feature>
<dbReference type="STRING" id="1802579.A2310_04975"/>
<evidence type="ECO:0000256" key="14">
    <source>
        <dbReference type="SAM" id="Coils"/>
    </source>
</evidence>
<evidence type="ECO:0000256" key="9">
    <source>
        <dbReference type="ARBA" id="ARBA00022917"/>
    </source>
</evidence>
<evidence type="ECO:0000256" key="8">
    <source>
        <dbReference type="ARBA" id="ARBA00022884"/>
    </source>
</evidence>
<keyword evidence="5 13" id="KW-0547">Nucleotide-binding</keyword>
<evidence type="ECO:0000256" key="2">
    <source>
        <dbReference type="ARBA" id="ARBA00022555"/>
    </source>
</evidence>
<evidence type="ECO:0000256" key="7">
    <source>
        <dbReference type="ARBA" id="ARBA00022840"/>
    </source>
</evidence>
<dbReference type="Gene3D" id="3.30.980.10">
    <property type="entry name" value="Threonyl-trna Synthetase, Chain A, domain 2"/>
    <property type="match status" value="1"/>
</dbReference>
<comment type="catalytic activity">
    <reaction evidence="12 13">
        <text>tRNA(Ala) + L-alanine + ATP = L-alanyl-tRNA(Ala) + AMP + diphosphate</text>
        <dbReference type="Rhea" id="RHEA:12540"/>
        <dbReference type="Rhea" id="RHEA-COMP:9657"/>
        <dbReference type="Rhea" id="RHEA-COMP:9923"/>
        <dbReference type="ChEBI" id="CHEBI:30616"/>
        <dbReference type="ChEBI" id="CHEBI:33019"/>
        <dbReference type="ChEBI" id="CHEBI:57972"/>
        <dbReference type="ChEBI" id="CHEBI:78442"/>
        <dbReference type="ChEBI" id="CHEBI:78497"/>
        <dbReference type="ChEBI" id="CHEBI:456215"/>
        <dbReference type="EC" id="6.1.1.7"/>
    </reaction>
</comment>
<evidence type="ECO:0000256" key="13">
    <source>
        <dbReference type="HAMAP-Rule" id="MF_00036"/>
    </source>
</evidence>
<comment type="function">
    <text evidence="11 13">Catalyzes the attachment of alanine to tRNA(Ala) in a two-step reaction: alanine is first activated by ATP to form Ala-AMP and then transferred to the acceptor end of tRNA(Ala). Also edits incorrectly charged Ser-tRNA(Ala) and Gly-tRNA(Ala) via its editing domain.</text>
</comment>
<reference evidence="16 17" key="1">
    <citation type="journal article" date="2016" name="Nat. Commun.">
        <title>Thousands of microbial genomes shed light on interconnected biogeochemical processes in an aquifer system.</title>
        <authorList>
            <person name="Anantharaman K."/>
            <person name="Brown C.T."/>
            <person name="Hug L.A."/>
            <person name="Sharon I."/>
            <person name="Castelle C.J."/>
            <person name="Probst A.J."/>
            <person name="Thomas B.C."/>
            <person name="Singh A."/>
            <person name="Wilkins M.J."/>
            <person name="Karaoz U."/>
            <person name="Brodie E.L."/>
            <person name="Williams K.H."/>
            <person name="Hubbard S.S."/>
            <person name="Banfield J.F."/>
        </authorList>
    </citation>
    <scope>NUCLEOTIDE SEQUENCE [LARGE SCALE GENOMIC DNA]</scope>
</reference>
<evidence type="ECO:0000256" key="11">
    <source>
        <dbReference type="ARBA" id="ARBA00024779"/>
    </source>
</evidence>
<dbReference type="Gene3D" id="2.40.30.130">
    <property type="match status" value="1"/>
</dbReference>
<keyword evidence="8 13" id="KW-0694">RNA-binding</keyword>
<dbReference type="SUPFAM" id="SSF55186">
    <property type="entry name" value="ThrRS/AlaRS common domain"/>
    <property type="match status" value="1"/>
</dbReference>
<dbReference type="CDD" id="cd00673">
    <property type="entry name" value="AlaRS_core"/>
    <property type="match status" value="1"/>
</dbReference>
<sequence>MKSKEIREKFLRYFEKQGHKRLASAPLIPSDPTVLLTLAGMLPFKPVFLGMESPKYSRVTTAQKCIRMNDIDEVGRTTRHHTFFEMLGNFSFGDYFKKEAINFAWDLLTNEFGLDKDKLVIAVYKDDDEAFEIWEKEIGVPKERIYRLDEENNFWAVGPTGPCGPCSEIYYDYGGGCGSKKCDPSCNCERFLEVWNLVFIQYDRKENGELIPLPNKNIDTGMGLERIARVLQGKRDNFDTDLFEPIFQMLPDKSVSSKIIADHARAITHLIADSVLPSNEGRGYVLRRLIRRATLHGRKLKIKTPFLHKFCRVIVEQMKDAYPDLGKKLLLIENKVKTEEENFEQTLGNGLKLIEDIFAKKAADKKLSAEDAFKLHDTYGFPFEVTSELALEKGFLIDKDGFDKLMEEQKERGRGNSEKSQENILRLKNVYQGKYGGTKFIGYDKLECDSKIVAVIPEEKIVILDKTPFYPEGGGQVGDTGIIQDKIVVGTYGEIGGIIIHLLDNIEGLNEGAKVKAHVDESKRQQSATHHTTTHLLHAALRKVLGDFVSQAGSYVGPDYFRFDFTFNRAMTAEEIEEVEGLVNEEIKRKLAVDKTNISYEKACEMGAMALFSEKYGDKVRVVQIKDVSCELCGGCHIKNTSEIDFFKIIKEEALQAGIRRIEAIAGEPSKIFIVYRSKNMKDQINNLMRQHLLLSAKKDLLGGGKFLEASIFDIEQTEIDSLIKAVNEKDIFKVNKFLEHLEGRLAWLKERNKKLQKEIDDLETQKALKEADLLISQARDIKEIKFLSAKLCEIPMNNLRIMADRIRNSLKSGIIILSSIISDRVLFLVVVTDDLVQKGYHAGKLAKILAETCGGGGGGKADKSEAGGKNPSKIDEAIDKVIASL</sequence>
<dbReference type="FunFam" id="3.30.980.10:FF:000004">
    <property type="entry name" value="Alanine--tRNA ligase, cytoplasmic"/>
    <property type="match status" value="1"/>
</dbReference>
<dbReference type="GO" id="GO:0006419">
    <property type="term" value="P:alanyl-tRNA aminoacylation"/>
    <property type="evidence" value="ECO:0007669"/>
    <property type="project" value="UniProtKB-UniRule"/>
</dbReference>
<dbReference type="InterPro" id="IPR018163">
    <property type="entry name" value="Thr/Ala-tRNA-synth_IIc_edit"/>
</dbReference>
<keyword evidence="3 13" id="KW-0436">Ligase</keyword>
<evidence type="ECO:0000256" key="6">
    <source>
        <dbReference type="ARBA" id="ARBA00022833"/>
    </source>
</evidence>
<feature type="binding site" evidence="13">
    <location>
        <position position="535"/>
    </location>
    <ligand>
        <name>Zn(2+)</name>
        <dbReference type="ChEBI" id="CHEBI:29105"/>
    </ligand>
</feature>
<comment type="cofactor">
    <cofactor evidence="13">
        <name>Zn(2+)</name>
        <dbReference type="ChEBI" id="CHEBI:29105"/>
    </cofactor>
    <text evidence="13">Binds 1 zinc ion per subunit.</text>
</comment>
<evidence type="ECO:0000256" key="10">
    <source>
        <dbReference type="ARBA" id="ARBA00023146"/>
    </source>
</evidence>
<dbReference type="InterPro" id="IPR045864">
    <property type="entry name" value="aa-tRNA-synth_II/BPL/LPL"/>
</dbReference>
<keyword evidence="14" id="KW-0175">Coiled coil</keyword>
<comment type="similarity">
    <text evidence="1 13">Belongs to the class-II aminoacyl-tRNA synthetase family.</text>
</comment>
<dbReference type="InterPro" id="IPR002318">
    <property type="entry name" value="Ala-tRNA-lgiase_IIc"/>
</dbReference>
<dbReference type="SMART" id="SM00863">
    <property type="entry name" value="tRNA_SAD"/>
    <property type="match status" value="1"/>
</dbReference>
<feature type="binding site" evidence="13">
    <location>
        <position position="633"/>
    </location>
    <ligand>
        <name>Zn(2+)</name>
        <dbReference type="ChEBI" id="CHEBI:29105"/>
    </ligand>
</feature>
<comment type="domain">
    <text evidence="13">Consists of three domains; the N-terminal catalytic domain, the editing domain and the C-terminal C-Ala domain. The editing domain removes incorrectly charged amino acids, while the C-Ala domain, along with tRNA(Ala), serves as a bridge to cooperatively bring together the editing and aminoacylation centers thus stimulating deacylation of misacylated tRNAs.</text>
</comment>
<dbReference type="GO" id="GO:0000049">
    <property type="term" value="F:tRNA binding"/>
    <property type="evidence" value="ECO:0007669"/>
    <property type="project" value="UniProtKB-KW"/>
</dbReference>
<dbReference type="Pfam" id="PF02272">
    <property type="entry name" value="DHHA1"/>
    <property type="match status" value="1"/>
</dbReference>
<dbReference type="InterPro" id="IPR018162">
    <property type="entry name" value="Ala-tRNA-ligase_IIc_anticod-bd"/>
</dbReference>
<dbReference type="Pfam" id="PF01411">
    <property type="entry name" value="tRNA-synt_2c"/>
    <property type="match status" value="1"/>
</dbReference>
<dbReference type="Pfam" id="PF07973">
    <property type="entry name" value="tRNA_SAD"/>
    <property type="match status" value="1"/>
</dbReference>
<proteinExistence type="inferred from homology"/>
<keyword evidence="13" id="KW-0963">Cytoplasm</keyword>
<evidence type="ECO:0000256" key="5">
    <source>
        <dbReference type="ARBA" id="ARBA00022741"/>
    </source>
</evidence>
<keyword evidence="4 13" id="KW-0479">Metal-binding</keyword>
<dbReference type="InterPro" id="IPR050058">
    <property type="entry name" value="Ala-tRNA_ligase"/>
</dbReference>
<evidence type="ECO:0000313" key="16">
    <source>
        <dbReference type="EMBL" id="OGC22172.1"/>
    </source>
</evidence>
<dbReference type="GO" id="GO:0002161">
    <property type="term" value="F:aminoacyl-tRNA deacylase activity"/>
    <property type="evidence" value="ECO:0007669"/>
    <property type="project" value="TreeGrafter"/>
</dbReference>
<dbReference type="Gene3D" id="3.30.930.10">
    <property type="entry name" value="Bira Bifunctional Protein, Domain 2"/>
    <property type="match status" value="1"/>
</dbReference>
<evidence type="ECO:0000313" key="17">
    <source>
        <dbReference type="Proteomes" id="UP000178417"/>
    </source>
</evidence>
<dbReference type="NCBIfam" id="TIGR00344">
    <property type="entry name" value="alaS"/>
    <property type="match status" value="1"/>
</dbReference>
<dbReference type="InterPro" id="IPR018165">
    <property type="entry name" value="Ala-tRNA-synth_IIc_core"/>
</dbReference>
<evidence type="ECO:0000256" key="12">
    <source>
        <dbReference type="ARBA" id="ARBA00048300"/>
    </source>
</evidence>
<keyword evidence="10 13" id="KW-0030">Aminoacyl-tRNA synthetase</keyword>
<dbReference type="SUPFAM" id="SSF101353">
    <property type="entry name" value="Putative anticodon-binding domain of alanyl-tRNA synthetase (AlaRS)"/>
    <property type="match status" value="1"/>
</dbReference>
<feature type="coiled-coil region" evidence="14">
    <location>
        <begin position="739"/>
        <end position="773"/>
    </location>
</feature>
<comment type="subcellular location">
    <subcellularLocation>
        <location evidence="13">Cytoplasm</location>
    </subcellularLocation>
</comment>
<keyword evidence="9 13" id="KW-0648">Protein biosynthesis</keyword>
<dbReference type="GO" id="GO:0008270">
    <property type="term" value="F:zinc ion binding"/>
    <property type="evidence" value="ECO:0007669"/>
    <property type="project" value="UniProtKB-UniRule"/>
</dbReference>
<dbReference type="Gene3D" id="3.10.310.40">
    <property type="match status" value="1"/>
</dbReference>
<dbReference type="SUPFAM" id="SSF55681">
    <property type="entry name" value="Class II aaRS and biotin synthetases"/>
    <property type="match status" value="1"/>
</dbReference>
<dbReference type="PANTHER" id="PTHR11777:SF9">
    <property type="entry name" value="ALANINE--TRNA LIGASE, CYTOPLASMIC"/>
    <property type="match status" value="1"/>
</dbReference>
<dbReference type="GO" id="GO:0005829">
    <property type="term" value="C:cytosol"/>
    <property type="evidence" value="ECO:0007669"/>
    <property type="project" value="TreeGrafter"/>
</dbReference>
<feature type="binding site" evidence="13">
    <location>
        <position position="531"/>
    </location>
    <ligand>
        <name>Zn(2+)</name>
        <dbReference type="ChEBI" id="CHEBI:29105"/>
    </ligand>
</feature>
<dbReference type="InterPro" id="IPR023033">
    <property type="entry name" value="Ala_tRNA_ligase_euk/bac"/>
</dbReference>
<dbReference type="GO" id="GO:0004813">
    <property type="term" value="F:alanine-tRNA ligase activity"/>
    <property type="evidence" value="ECO:0007669"/>
    <property type="project" value="UniProtKB-UniRule"/>
</dbReference>
<dbReference type="FunFam" id="3.30.930.10:FF:000004">
    <property type="entry name" value="Alanine--tRNA ligase"/>
    <property type="match status" value="1"/>
</dbReference>
<dbReference type="SUPFAM" id="SSF50447">
    <property type="entry name" value="Translation proteins"/>
    <property type="match status" value="1"/>
</dbReference>
<accession>A0A1F4SNZ5</accession>
<keyword evidence="2 13" id="KW-0820">tRNA-binding</keyword>
<dbReference type="InterPro" id="IPR018164">
    <property type="entry name" value="Ala-tRNA-synth_IIc_N"/>
</dbReference>
<dbReference type="EMBL" id="MEUB01000031">
    <property type="protein sequence ID" value="OGC22172.1"/>
    <property type="molecule type" value="Genomic_DNA"/>
</dbReference>
<protein>
    <recommendedName>
        <fullName evidence="13">Alanine--tRNA ligase</fullName>
        <ecNumber evidence="13">6.1.1.7</ecNumber>
    </recommendedName>
    <alternativeName>
        <fullName evidence="13">Alanyl-tRNA synthetase</fullName>
        <shortName evidence="13">AlaRS</shortName>
    </alternativeName>
</protein>
<dbReference type="HAMAP" id="MF_00036_B">
    <property type="entry name" value="Ala_tRNA_synth_B"/>
    <property type="match status" value="1"/>
</dbReference>
<comment type="caution">
    <text evidence="16">The sequence shown here is derived from an EMBL/GenBank/DDBJ whole genome shotgun (WGS) entry which is preliminary data.</text>
</comment>
<dbReference type="InterPro" id="IPR003156">
    <property type="entry name" value="DHHA1_dom"/>
</dbReference>
<name>A0A1F4SNZ5_UNCSA</name>
<keyword evidence="6 13" id="KW-0862">Zinc</keyword>
<dbReference type="InterPro" id="IPR012947">
    <property type="entry name" value="tRNA_SAD"/>
</dbReference>
<feature type="domain" description="Alanyl-transfer RNA synthetases family profile" evidence="15">
    <location>
        <begin position="1"/>
        <end position="668"/>
    </location>
</feature>
<evidence type="ECO:0000259" key="15">
    <source>
        <dbReference type="PROSITE" id="PS50860"/>
    </source>
</evidence>
<evidence type="ECO:0000256" key="4">
    <source>
        <dbReference type="ARBA" id="ARBA00022723"/>
    </source>
</evidence>
<dbReference type="AlphaFoldDB" id="A0A1F4SNZ5"/>
<dbReference type="GO" id="GO:0005524">
    <property type="term" value="F:ATP binding"/>
    <property type="evidence" value="ECO:0007669"/>
    <property type="project" value="UniProtKB-UniRule"/>
</dbReference>
<dbReference type="FunFam" id="3.30.54.20:FF:000001">
    <property type="entry name" value="Alanine--tRNA ligase"/>
    <property type="match status" value="1"/>
</dbReference>
<dbReference type="FunFam" id="3.10.310.40:FF:000001">
    <property type="entry name" value="Alanine--tRNA ligase"/>
    <property type="match status" value="1"/>
</dbReference>
<organism evidence="16 17">
    <name type="scientific">candidate division WOR-1 bacterium RIFOXYB2_FULL_37_13</name>
    <dbReference type="NCBI Taxonomy" id="1802579"/>
    <lineage>
        <taxon>Bacteria</taxon>
        <taxon>Bacillati</taxon>
        <taxon>Saganbacteria</taxon>
    </lineage>
</organism>
<dbReference type="EC" id="6.1.1.7" evidence="13"/>
<dbReference type="Gene3D" id="3.30.54.20">
    <property type="match status" value="1"/>
</dbReference>
<keyword evidence="7 13" id="KW-0067">ATP-binding</keyword>
<gene>
    <name evidence="13" type="primary">alaS</name>
    <name evidence="16" type="ORF">A2310_04975</name>
</gene>
<evidence type="ECO:0000256" key="1">
    <source>
        <dbReference type="ARBA" id="ARBA00008226"/>
    </source>
</evidence>